<dbReference type="EMBL" id="LT629787">
    <property type="protein sequence ID" value="SDU31500.1"/>
    <property type="molecule type" value="Genomic_DNA"/>
</dbReference>
<evidence type="ECO:0008006" key="3">
    <source>
        <dbReference type="Google" id="ProtNLM"/>
    </source>
</evidence>
<evidence type="ECO:0000313" key="1">
    <source>
        <dbReference type="EMBL" id="SDU31500.1"/>
    </source>
</evidence>
<proteinExistence type="predicted"/>
<keyword evidence="2" id="KW-1185">Reference proteome</keyword>
<dbReference type="AlphaFoldDB" id="A0A1H2HHY9"/>
<accession>A0A1H2HHY9</accession>
<dbReference type="Proteomes" id="UP000243924">
    <property type="component" value="Chromosome I"/>
</dbReference>
<organism evidence="1 2">
    <name type="scientific">Halopseudomonas salegens</name>
    <dbReference type="NCBI Taxonomy" id="1434072"/>
    <lineage>
        <taxon>Bacteria</taxon>
        <taxon>Pseudomonadati</taxon>
        <taxon>Pseudomonadota</taxon>
        <taxon>Gammaproteobacteria</taxon>
        <taxon>Pseudomonadales</taxon>
        <taxon>Pseudomonadaceae</taxon>
        <taxon>Halopseudomonas</taxon>
    </lineage>
</organism>
<protein>
    <recommendedName>
        <fullName evidence="3">RiboL-PSP-HEPN domain-containing protein</fullName>
    </recommendedName>
</protein>
<evidence type="ECO:0000313" key="2">
    <source>
        <dbReference type="Proteomes" id="UP000243924"/>
    </source>
</evidence>
<dbReference type="RefSeq" id="WP_092388581.1">
    <property type="nucleotide sequence ID" value="NZ_LT629787.1"/>
</dbReference>
<sequence length="183" mass="20737">MRIELDKIQERALKGARRAYVFMGLGVNAALDERLNDYQLSHITSIQLLKDGLDQDTVTQFKEAYCEWTINSSLRELLESFQFFIEEVYLCLIMIKKNAASPLHVKADVRRFDKKPFPSKLAYLEEQFSIPIESLESLRSINKARNCITHRGGVEGVQNSVSPTAASQTDVFVQALGEVDGHL</sequence>
<reference evidence="2" key="1">
    <citation type="submission" date="2016-10" db="EMBL/GenBank/DDBJ databases">
        <authorList>
            <person name="Varghese N."/>
            <person name="Submissions S."/>
        </authorList>
    </citation>
    <scope>NUCLEOTIDE SEQUENCE [LARGE SCALE GENOMIC DNA]</scope>
    <source>
        <strain evidence="2">CECT 8338</strain>
    </source>
</reference>
<gene>
    <name evidence="1" type="ORF">SAMN05216210_3058</name>
</gene>
<name>A0A1H2HHY9_9GAMM</name>
<dbReference type="OrthoDB" id="8057447at2"/>